<dbReference type="InterPro" id="IPR004107">
    <property type="entry name" value="Integrase_SAM-like_N"/>
</dbReference>
<dbReference type="Gene3D" id="1.10.443.10">
    <property type="entry name" value="Intergrase catalytic core"/>
    <property type="match status" value="1"/>
</dbReference>
<comment type="function">
    <text evidence="11">Site-specific tyrosine recombinase, which acts by catalyzing the cutting and rejoining of the recombining DNA molecules. The XerC-XerD complex is essential to convert dimers of the bacterial chromosome into monomers to permit their segregation at cell division. It also contributes to the segregational stability of plasmids.</text>
</comment>
<dbReference type="Gene3D" id="1.10.150.130">
    <property type="match status" value="1"/>
</dbReference>
<keyword evidence="8 11" id="KW-0238">DNA-binding</keyword>
<dbReference type="NCBIfam" id="TIGR02225">
    <property type="entry name" value="recomb_XerD"/>
    <property type="match status" value="1"/>
</dbReference>
<protein>
    <recommendedName>
        <fullName evidence="3 11">Tyrosine recombinase XerD</fullName>
    </recommendedName>
</protein>
<feature type="active site" evidence="11">
    <location>
        <position position="254"/>
    </location>
</feature>
<evidence type="ECO:0000256" key="5">
    <source>
        <dbReference type="ARBA" id="ARBA00022618"/>
    </source>
</evidence>
<feature type="active site" evidence="11">
    <location>
        <position position="153"/>
    </location>
</feature>
<dbReference type="Proteomes" id="UP001205920">
    <property type="component" value="Unassembled WGS sequence"/>
</dbReference>
<feature type="active site" evidence="11">
    <location>
        <position position="181"/>
    </location>
</feature>
<dbReference type="GO" id="GO:0009037">
    <property type="term" value="F:tyrosine-based site-specific recombinase activity"/>
    <property type="evidence" value="ECO:0007669"/>
    <property type="project" value="UniProtKB-UniRule"/>
</dbReference>
<dbReference type="PROSITE" id="PS51900">
    <property type="entry name" value="CB"/>
    <property type="match status" value="1"/>
</dbReference>
<name>A0AAW5HV56_9CORY</name>
<dbReference type="InterPro" id="IPR011010">
    <property type="entry name" value="DNA_brk_join_enz"/>
</dbReference>
<keyword evidence="5 11" id="KW-0132">Cell division</keyword>
<evidence type="ECO:0000313" key="14">
    <source>
        <dbReference type="EMBL" id="MCO6395199.1"/>
    </source>
</evidence>
<accession>A0AAW5HV56</accession>
<dbReference type="InterPro" id="IPR050090">
    <property type="entry name" value="Tyrosine_recombinase_XerCD"/>
</dbReference>
<feature type="domain" description="Core-binding (CB)" evidence="13">
    <location>
        <begin position="1"/>
        <end position="92"/>
    </location>
</feature>
<dbReference type="AlphaFoldDB" id="A0AAW5HV56"/>
<dbReference type="InterPro" id="IPR013762">
    <property type="entry name" value="Integrase-like_cat_sf"/>
</dbReference>
<dbReference type="PANTHER" id="PTHR30349">
    <property type="entry name" value="PHAGE INTEGRASE-RELATED"/>
    <property type="match status" value="1"/>
</dbReference>
<comment type="caution">
    <text evidence="14">The sequence shown here is derived from an EMBL/GenBank/DDBJ whole genome shotgun (WGS) entry which is preliminary data.</text>
</comment>
<dbReference type="GO" id="GO:0007059">
    <property type="term" value="P:chromosome segregation"/>
    <property type="evidence" value="ECO:0007669"/>
    <property type="project" value="UniProtKB-UniRule"/>
</dbReference>
<evidence type="ECO:0000256" key="4">
    <source>
        <dbReference type="ARBA" id="ARBA00022490"/>
    </source>
</evidence>
<evidence type="ECO:0000256" key="9">
    <source>
        <dbReference type="ARBA" id="ARBA00023172"/>
    </source>
</evidence>
<evidence type="ECO:0000256" key="6">
    <source>
        <dbReference type="ARBA" id="ARBA00022829"/>
    </source>
</evidence>
<organism evidence="14 15">
    <name type="scientific">Corynebacterium lipophilum</name>
    <dbReference type="NCBI Taxonomy" id="2804918"/>
    <lineage>
        <taxon>Bacteria</taxon>
        <taxon>Bacillati</taxon>
        <taxon>Actinomycetota</taxon>
        <taxon>Actinomycetes</taxon>
        <taxon>Mycobacteriales</taxon>
        <taxon>Corynebacteriaceae</taxon>
        <taxon>Corynebacterium</taxon>
    </lineage>
</organism>
<dbReference type="EMBL" id="JAEUWV010000017">
    <property type="protein sequence ID" value="MCO6395199.1"/>
    <property type="molecule type" value="Genomic_DNA"/>
</dbReference>
<evidence type="ECO:0000256" key="7">
    <source>
        <dbReference type="ARBA" id="ARBA00022908"/>
    </source>
</evidence>
<feature type="active site" evidence="11">
    <location>
        <position position="277"/>
    </location>
</feature>
<dbReference type="CDD" id="cd00798">
    <property type="entry name" value="INT_XerDC_C"/>
    <property type="match status" value="1"/>
</dbReference>
<feature type="active site" evidence="11">
    <location>
        <position position="251"/>
    </location>
</feature>
<gene>
    <name evidence="11 14" type="primary">xerD</name>
    <name evidence="14" type="ORF">JMN37_09490</name>
</gene>
<keyword evidence="6 11" id="KW-0159">Chromosome partition</keyword>
<evidence type="ECO:0000256" key="1">
    <source>
        <dbReference type="ARBA" id="ARBA00004496"/>
    </source>
</evidence>
<dbReference type="Pfam" id="PF00589">
    <property type="entry name" value="Phage_integrase"/>
    <property type="match status" value="1"/>
</dbReference>
<evidence type="ECO:0000256" key="10">
    <source>
        <dbReference type="ARBA" id="ARBA00023306"/>
    </source>
</evidence>
<feature type="active site" description="O-(3'-phospho-DNA)-tyrosine intermediate" evidence="11">
    <location>
        <position position="286"/>
    </location>
</feature>
<dbReference type="InterPro" id="IPR023009">
    <property type="entry name" value="Tyrosine_recombinase_XerC/XerD"/>
</dbReference>
<evidence type="ECO:0000256" key="8">
    <source>
        <dbReference type="ARBA" id="ARBA00023125"/>
    </source>
</evidence>
<dbReference type="InterPro" id="IPR002104">
    <property type="entry name" value="Integrase_catalytic"/>
</dbReference>
<comment type="similarity">
    <text evidence="2 11">Belongs to the 'phage' integrase family. XerD subfamily.</text>
</comment>
<evidence type="ECO:0000259" key="12">
    <source>
        <dbReference type="PROSITE" id="PS51898"/>
    </source>
</evidence>
<evidence type="ECO:0000313" key="15">
    <source>
        <dbReference type="Proteomes" id="UP001205920"/>
    </source>
</evidence>
<comment type="subunit">
    <text evidence="11">Forms a cyclic heterotetrameric complex composed of two molecules of XerC and two molecules of XerD.</text>
</comment>
<dbReference type="HAMAP" id="MF_01808">
    <property type="entry name" value="Recomb_XerC_XerD"/>
    <property type="match status" value="1"/>
</dbReference>
<keyword evidence="15" id="KW-1185">Reference proteome</keyword>
<sequence>MDVNELVRRWLEHLAVERGLSANTLSNYRRDLRRYASWLHANGKANLSEVTAADIEAYLADLRRGVDGAAPLAASSAARALVVARGLHKFGVLEGVLAGDESAQVAPPSPGKKLPDTLSIEEVGKMLDSCPTEEPIGLRDKALLELLYATGARVSEVLALYVDDFMALEGEQHAVLTLTGKGNKQRIVPVGSMAKEAVEKYLVRGRPALAKGRSHSLFLNARGGSLSRQSAWTVIKQAAERAGITKHVSPHTLRHSFATHMLDGGADVRVVQELLGHASVTTTQIYTHVTAESLREVWHATHPRA</sequence>
<evidence type="ECO:0000256" key="3">
    <source>
        <dbReference type="ARBA" id="ARBA00015810"/>
    </source>
</evidence>
<reference evidence="14 15" key="1">
    <citation type="submission" date="2021-01" db="EMBL/GenBank/DDBJ databases">
        <title>Identification and Characterization of Corynebacterium sp.</title>
        <authorList>
            <person name="Luo Q."/>
            <person name="Qu P."/>
            <person name="Chen Q."/>
        </authorList>
    </citation>
    <scope>NUCLEOTIDE SEQUENCE [LARGE SCALE GENOMIC DNA]</scope>
    <source>
        <strain evidence="14 15">MC-18</strain>
    </source>
</reference>
<keyword evidence="10 11" id="KW-0131">Cell cycle</keyword>
<keyword evidence="7 11" id="KW-0229">DNA integration</keyword>
<keyword evidence="4 11" id="KW-0963">Cytoplasm</keyword>
<dbReference type="InterPro" id="IPR010998">
    <property type="entry name" value="Integrase_recombinase_N"/>
</dbReference>
<proteinExistence type="inferred from homology"/>
<evidence type="ECO:0000256" key="11">
    <source>
        <dbReference type="HAMAP-Rule" id="MF_01807"/>
    </source>
</evidence>
<dbReference type="HAMAP" id="MF_01807">
    <property type="entry name" value="Recomb_XerD"/>
    <property type="match status" value="1"/>
</dbReference>
<dbReference type="RefSeq" id="WP_252931949.1">
    <property type="nucleotide sequence ID" value="NZ_JAEUWV010000017.1"/>
</dbReference>
<dbReference type="GO" id="GO:0005737">
    <property type="term" value="C:cytoplasm"/>
    <property type="evidence" value="ECO:0007669"/>
    <property type="project" value="UniProtKB-SubCell"/>
</dbReference>
<dbReference type="PANTHER" id="PTHR30349:SF81">
    <property type="entry name" value="TYROSINE RECOMBINASE XERC"/>
    <property type="match status" value="1"/>
</dbReference>
<dbReference type="GO" id="GO:0003677">
    <property type="term" value="F:DNA binding"/>
    <property type="evidence" value="ECO:0007669"/>
    <property type="project" value="UniProtKB-UniRule"/>
</dbReference>
<dbReference type="Pfam" id="PF02899">
    <property type="entry name" value="Phage_int_SAM_1"/>
    <property type="match status" value="1"/>
</dbReference>
<dbReference type="GO" id="GO:0006313">
    <property type="term" value="P:DNA transposition"/>
    <property type="evidence" value="ECO:0007669"/>
    <property type="project" value="UniProtKB-UniRule"/>
</dbReference>
<dbReference type="PROSITE" id="PS51898">
    <property type="entry name" value="TYR_RECOMBINASE"/>
    <property type="match status" value="1"/>
</dbReference>
<feature type="domain" description="Tyr recombinase" evidence="12">
    <location>
        <begin position="113"/>
        <end position="299"/>
    </location>
</feature>
<dbReference type="InterPro" id="IPR011932">
    <property type="entry name" value="Recomb_XerD"/>
</dbReference>
<dbReference type="NCBIfam" id="NF001399">
    <property type="entry name" value="PRK00283.1"/>
    <property type="match status" value="1"/>
</dbReference>
<dbReference type="SUPFAM" id="SSF56349">
    <property type="entry name" value="DNA breaking-rejoining enzymes"/>
    <property type="match status" value="1"/>
</dbReference>
<comment type="subcellular location">
    <subcellularLocation>
        <location evidence="1 11">Cytoplasm</location>
    </subcellularLocation>
</comment>
<dbReference type="InterPro" id="IPR044068">
    <property type="entry name" value="CB"/>
</dbReference>
<evidence type="ECO:0000256" key="2">
    <source>
        <dbReference type="ARBA" id="ARBA00010450"/>
    </source>
</evidence>
<dbReference type="GO" id="GO:0051301">
    <property type="term" value="P:cell division"/>
    <property type="evidence" value="ECO:0007669"/>
    <property type="project" value="UniProtKB-KW"/>
</dbReference>
<evidence type="ECO:0000259" key="13">
    <source>
        <dbReference type="PROSITE" id="PS51900"/>
    </source>
</evidence>
<keyword evidence="9 11" id="KW-0233">DNA recombination</keyword>